<feature type="domain" description="DUF1592" evidence="4">
    <location>
        <begin position="291"/>
        <end position="418"/>
    </location>
</feature>
<feature type="domain" description="DUF1595" evidence="6">
    <location>
        <begin position="217"/>
        <end position="277"/>
    </location>
</feature>
<evidence type="ECO:0000259" key="2">
    <source>
        <dbReference type="Pfam" id="PF07626"/>
    </source>
</evidence>
<accession>A0A5B9MGL2</accession>
<dbReference type="EMBL" id="CP036264">
    <property type="protein sequence ID" value="QEG00413.1"/>
    <property type="molecule type" value="Genomic_DNA"/>
</dbReference>
<evidence type="ECO:0000259" key="4">
    <source>
        <dbReference type="Pfam" id="PF07631"/>
    </source>
</evidence>
<organism evidence="7 8">
    <name type="scientific">Stieleria maiorica</name>
    <dbReference type="NCBI Taxonomy" id="2795974"/>
    <lineage>
        <taxon>Bacteria</taxon>
        <taxon>Pseudomonadati</taxon>
        <taxon>Planctomycetota</taxon>
        <taxon>Planctomycetia</taxon>
        <taxon>Pirellulales</taxon>
        <taxon>Pirellulaceae</taxon>
        <taxon>Stieleria</taxon>
    </lineage>
</organism>
<sequence>MIWTGVIWLCLGWLGADRSPAGEFPADESHATNYSTNIAPFLQTHCVVCHSGDDFEGEVSFDRFEDTANIQENYEFWEKVLRLVVEHQMPPADQTQPTTDEIASLAAAIEVEFSSFDCSSAEHPGRVIIRRLNKSEYNNTIRDLLGLDLNLADNFPSDDVAHGFDNMGEVLTIPPILFEKYLEAAATIAEKALADEQAKKRVLPREAANDDEQVAVARENIRQFATRAFRRPISDDEADRLFSIMRSAFERGAPKDEIFQTVVTAILIHPSFLFRVERDPEPDDADGIRALDGYELATRLSYFLWSSMPDERLFELAASGELANKDVLAAEAKRMLADPKSQALVDNFAGQWLQLRDVSSLMPDPVRFPEFDDSLRRSMRRETEKFFEQIVREDRSVLEFLNADYTYVNERLARHYGIDSIQGDSFQKVSLPAGRRGVLTHSSILMLTSNPTRTSPVKRGKWILENILAEPPPPPPADVPELEEGGEVLGSLREQMEEHRANESCAVCHRKMDALGFGMENFDAVGAYRQRDGAFDIDASGELPGGVAFDGAEELMQILVQEKSEQFCKCLAAKLLTYALGRGLTSYDRCTVQSALAALENDGYRFSSLVTAIVTSDPFTMRERKRDQ</sequence>
<keyword evidence="8" id="KW-1185">Reference proteome</keyword>
<feature type="domain" description="DUF1587" evidence="2">
    <location>
        <begin position="130"/>
        <end position="193"/>
    </location>
</feature>
<evidence type="ECO:0000313" key="7">
    <source>
        <dbReference type="EMBL" id="QEG00413.1"/>
    </source>
</evidence>
<evidence type="ECO:0000259" key="1">
    <source>
        <dbReference type="Pfam" id="PF07624"/>
    </source>
</evidence>
<gene>
    <name evidence="7" type="ORF">Mal15_44830</name>
</gene>
<dbReference type="InterPro" id="IPR011429">
    <property type="entry name" value="Cyt_c_Planctomycete-type"/>
</dbReference>
<dbReference type="InterPro" id="IPR013039">
    <property type="entry name" value="DUF1588"/>
</dbReference>
<protein>
    <recommendedName>
        <fullName evidence="9">Planctomycete cytochrome C</fullName>
    </recommendedName>
</protein>
<dbReference type="Pfam" id="PF07626">
    <property type="entry name" value="PSD3"/>
    <property type="match status" value="1"/>
</dbReference>
<dbReference type="Pfam" id="PF07637">
    <property type="entry name" value="PSD5"/>
    <property type="match status" value="1"/>
</dbReference>
<dbReference type="InterPro" id="IPR013036">
    <property type="entry name" value="DUF1587"/>
</dbReference>
<dbReference type="Pfam" id="PF07627">
    <property type="entry name" value="PSCyt3"/>
    <property type="match status" value="1"/>
</dbReference>
<feature type="domain" description="Cytochrome C Planctomycete-type" evidence="5">
    <location>
        <begin position="46"/>
        <end position="93"/>
    </location>
</feature>
<dbReference type="AlphaFoldDB" id="A0A5B9MGL2"/>
<evidence type="ECO:0000259" key="6">
    <source>
        <dbReference type="Pfam" id="PF07637"/>
    </source>
</evidence>
<dbReference type="Pfam" id="PF07635">
    <property type="entry name" value="PSCyt1"/>
    <property type="match status" value="1"/>
</dbReference>
<feature type="domain" description="DUF1585" evidence="1">
    <location>
        <begin position="546"/>
        <end position="619"/>
    </location>
</feature>
<dbReference type="InterPro" id="IPR011478">
    <property type="entry name" value="DUF1585"/>
</dbReference>
<proteinExistence type="predicted"/>
<reference evidence="7 8" key="1">
    <citation type="submission" date="2019-02" db="EMBL/GenBank/DDBJ databases">
        <title>Planctomycetal bacteria perform biofilm scaping via a novel small molecule.</title>
        <authorList>
            <person name="Jeske O."/>
            <person name="Boedeker C."/>
            <person name="Wiegand S."/>
            <person name="Breitling P."/>
            <person name="Kallscheuer N."/>
            <person name="Jogler M."/>
            <person name="Rohde M."/>
            <person name="Petersen J."/>
            <person name="Medema M.H."/>
            <person name="Surup F."/>
            <person name="Jogler C."/>
        </authorList>
    </citation>
    <scope>NUCLEOTIDE SEQUENCE [LARGE SCALE GENOMIC DNA]</scope>
    <source>
        <strain evidence="7 8">Mal15</strain>
    </source>
</reference>
<evidence type="ECO:0000259" key="5">
    <source>
        <dbReference type="Pfam" id="PF07635"/>
    </source>
</evidence>
<evidence type="ECO:0008006" key="9">
    <source>
        <dbReference type="Google" id="ProtNLM"/>
    </source>
</evidence>
<feature type="domain" description="DUF1588" evidence="3">
    <location>
        <begin position="435"/>
        <end position="532"/>
    </location>
</feature>
<evidence type="ECO:0000313" key="8">
    <source>
        <dbReference type="Proteomes" id="UP000321353"/>
    </source>
</evidence>
<dbReference type="InterPro" id="IPR013043">
    <property type="entry name" value="DUF1595"/>
</dbReference>
<dbReference type="Pfam" id="PF07631">
    <property type="entry name" value="PSD4"/>
    <property type="match status" value="1"/>
</dbReference>
<evidence type="ECO:0000259" key="3">
    <source>
        <dbReference type="Pfam" id="PF07627"/>
    </source>
</evidence>
<dbReference type="Pfam" id="PF07624">
    <property type="entry name" value="PSD2"/>
    <property type="match status" value="1"/>
</dbReference>
<name>A0A5B9MGL2_9BACT</name>
<dbReference type="InterPro" id="IPR013042">
    <property type="entry name" value="DUF1592"/>
</dbReference>
<dbReference type="KEGG" id="smam:Mal15_44830"/>
<dbReference type="Proteomes" id="UP000321353">
    <property type="component" value="Chromosome"/>
</dbReference>